<dbReference type="InParanoid" id="A0A165F1H3"/>
<dbReference type="OrthoDB" id="3265531at2759"/>
<evidence type="ECO:0000313" key="3">
    <source>
        <dbReference type="Proteomes" id="UP000077266"/>
    </source>
</evidence>
<keyword evidence="1" id="KW-1133">Transmembrane helix</keyword>
<feature type="transmembrane region" description="Helical" evidence="1">
    <location>
        <begin position="62"/>
        <end position="82"/>
    </location>
</feature>
<evidence type="ECO:0000256" key="1">
    <source>
        <dbReference type="SAM" id="Phobius"/>
    </source>
</evidence>
<proteinExistence type="predicted"/>
<sequence>MSTRMQLVNDTIVAVGKPFEEYTPREHHVRDAMFILTCALPLLGTGLVLLARDGWWKAHARLSIQTVGAAWLASITAFGIMIYAQHCITTRSTFILAVFHEQVEVLLDCVLLGLSARRSFAYTWGFGFVLLLAVLVIPTMSTVFMTAAIIGGGNDALIVLLFLYGKQYWFALGALGHLASAILVFTEVIRNIGVVPYNALIFISVWIHAGCTVMGIWQLQDKYHEYEGALVNPLGEVKFSKRTLLYLSIFAITGSTGVTLFLAYILPAL</sequence>
<reference evidence="2 3" key="1">
    <citation type="journal article" date="2016" name="Mol. Biol. Evol.">
        <title>Comparative Genomics of Early-Diverging Mushroom-Forming Fungi Provides Insights into the Origins of Lignocellulose Decay Capabilities.</title>
        <authorList>
            <person name="Nagy L.G."/>
            <person name="Riley R."/>
            <person name="Tritt A."/>
            <person name="Adam C."/>
            <person name="Daum C."/>
            <person name="Floudas D."/>
            <person name="Sun H."/>
            <person name="Yadav J.S."/>
            <person name="Pangilinan J."/>
            <person name="Larsson K.H."/>
            <person name="Matsuura K."/>
            <person name="Barry K."/>
            <person name="Labutti K."/>
            <person name="Kuo R."/>
            <person name="Ohm R.A."/>
            <person name="Bhattacharya S.S."/>
            <person name="Shirouzu T."/>
            <person name="Yoshinaga Y."/>
            <person name="Martin F.M."/>
            <person name="Grigoriev I.V."/>
            <person name="Hibbett D.S."/>
        </authorList>
    </citation>
    <scope>NUCLEOTIDE SEQUENCE [LARGE SCALE GENOMIC DNA]</scope>
    <source>
        <strain evidence="2 3">HHB12029</strain>
    </source>
</reference>
<organism evidence="2 3">
    <name type="scientific">Exidia glandulosa HHB12029</name>
    <dbReference type="NCBI Taxonomy" id="1314781"/>
    <lineage>
        <taxon>Eukaryota</taxon>
        <taxon>Fungi</taxon>
        <taxon>Dikarya</taxon>
        <taxon>Basidiomycota</taxon>
        <taxon>Agaricomycotina</taxon>
        <taxon>Agaricomycetes</taxon>
        <taxon>Auriculariales</taxon>
        <taxon>Exidiaceae</taxon>
        <taxon>Exidia</taxon>
    </lineage>
</organism>
<feature type="transmembrane region" description="Helical" evidence="1">
    <location>
        <begin position="244"/>
        <end position="266"/>
    </location>
</feature>
<feature type="transmembrane region" description="Helical" evidence="1">
    <location>
        <begin position="195"/>
        <end position="217"/>
    </location>
</feature>
<feature type="transmembrane region" description="Helical" evidence="1">
    <location>
        <begin position="170"/>
        <end position="189"/>
    </location>
</feature>
<feature type="transmembrane region" description="Helical" evidence="1">
    <location>
        <begin position="32"/>
        <end position="50"/>
    </location>
</feature>
<gene>
    <name evidence="2" type="ORF">EXIGLDRAFT_839438</name>
</gene>
<keyword evidence="3" id="KW-1185">Reference proteome</keyword>
<protein>
    <submittedName>
        <fullName evidence="2">Uncharacterized protein</fullName>
    </submittedName>
</protein>
<keyword evidence="1" id="KW-0472">Membrane</keyword>
<name>A0A165F1H3_EXIGL</name>
<dbReference type="AlphaFoldDB" id="A0A165F1H3"/>
<keyword evidence="1" id="KW-0812">Transmembrane</keyword>
<accession>A0A165F1H3</accession>
<dbReference type="EMBL" id="KV426106">
    <property type="protein sequence ID" value="KZV88171.1"/>
    <property type="molecule type" value="Genomic_DNA"/>
</dbReference>
<feature type="transmembrane region" description="Helical" evidence="1">
    <location>
        <begin position="121"/>
        <end position="137"/>
    </location>
</feature>
<dbReference type="Proteomes" id="UP000077266">
    <property type="component" value="Unassembled WGS sequence"/>
</dbReference>
<evidence type="ECO:0000313" key="2">
    <source>
        <dbReference type="EMBL" id="KZV88171.1"/>
    </source>
</evidence>